<reference evidence="3" key="2">
    <citation type="submission" date="2021-08" db="EMBL/GenBank/DDBJ databases">
        <authorList>
            <person name="Gostincar C."/>
            <person name="Sun X."/>
            <person name="Song Z."/>
            <person name="Gunde-Cimerman N."/>
        </authorList>
    </citation>
    <scope>NUCLEOTIDE SEQUENCE</scope>
    <source>
        <strain evidence="3">EXF-9298</strain>
    </source>
</reference>
<sequence length="77" mass="8758">MRLVHSRQLRVLSLRALLKLKLMLTMSVVCCSSEPHLCMMKTETTRSLLEESNQAEEHGHHYGDERASTRNGGVHGR</sequence>
<name>A0A9P8G630_AURME</name>
<proteinExistence type="predicted"/>
<feature type="non-terminal residue" evidence="3">
    <location>
        <position position="77"/>
    </location>
</feature>
<evidence type="ECO:0008006" key="5">
    <source>
        <dbReference type="Google" id="ProtNLM"/>
    </source>
</evidence>
<feature type="signal peptide" evidence="2">
    <location>
        <begin position="1"/>
        <end position="32"/>
    </location>
</feature>
<feature type="region of interest" description="Disordered" evidence="1">
    <location>
        <begin position="47"/>
        <end position="77"/>
    </location>
</feature>
<organism evidence="3 4">
    <name type="scientific">Aureobasidium melanogenum</name>
    <name type="common">Aureobasidium pullulans var. melanogenum</name>
    <dbReference type="NCBI Taxonomy" id="46634"/>
    <lineage>
        <taxon>Eukaryota</taxon>
        <taxon>Fungi</taxon>
        <taxon>Dikarya</taxon>
        <taxon>Ascomycota</taxon>
        <taxon>Pezizomycotina</taxon>
        <taxon>Dothideomycetes</taxon>
        <taxon>Dothideomycetidae</taxon>
        <taxon>Dothideales</taxon>
        <taxon>Saccotheciaceae</taxon>
        <taxon>Aureobasidium</taxon>
    </lineage>
</organism>
<evidence type="ECO:0000313" key="3">
    <source>
        <dbReference type="EMBL" id="KAG9991754.1"/>
    </source>
</evidence>
<evidence type="ECO:0000256" key="2">
    <source>
        <dbReference type="SAM" id="SignalP"/>
    </source>
</evidence>
<feature type="chain" id="PRO_5040155775" description="Secreted protein" evidence="2">
    <location>
        <begin position="33"/>
        <end position="77"/>
    </location>
</feature>
<gene>
    <name evidence="3" type="ORF">KCU98_g24</name>
</gene>
<feature type="compositionally biased region" description="Basic and acidic residues" evidence="1">
    <location>
        <begin position="55"/>
        <end position="68"/>
    </location>
</feature>
<keyword evidence="2" id="KW-0732">Signal</keyword>
<comment type="caution">
    <text evidence="3">The sequence shown here is derived from an EMBL/GenBank/DDBJ whole genome shotgun (WGS) entry which is preliminary data.</text>
</comment>
<reference evidence="3" key="1">
    <citation type="journal article" date="2021" name="J Fungi (Basel)">
        <title>Virulence traits and population genomics of the black yeast Aureobasidium melanogenum.</title>
        <authorList>
            <person name="Cernosa A."/>
            <person name="Sun X."/>
            <person name="Gostincar C."/>
            <person name="Fang C."/>
            <person name="Gunde-Cimerman N."/>
            <person name="Song Z."/>
        </authorList>
    </citation>
    <scope>NUCLEOTIDE SEQUENCE</scope>
    <source>
        <strain evidence="3">EXF-9298</strain>
    </source>
</reference>
<evidence type="ECO:0000313" key="4">
    <source>
        <dbReference type="Proteomes" id="UP000729357"/>
    </source>
</evidence>
<dbReference type="EMBL" id="JAHFXS010000001">
    <property type="protein sequence ID" value="KAG9991754.1"/>
    <property type="molecule type" value="Genomic_DNA"/>
</dbReference>
<evidence type="ECO:0000256" key="1">
    <source>
        <dbReference type="SAM" id="MobiDB-lite"/>
    </source>
</evidence>
<dbReference type="Proteomes" id="UP000729357">
    <property type="component" value="Unassembled WGS sequence"/>
</dbReference>
<accession>A0A9P8G630</accession>
<protein>
    <recommendedName>
        <fullName evidence="5">Secreted protein</fullName>
    </recommendedName>
</protein>
<dbReference type="AlphaFoldDB" id="A0A9P8G630"/>
<keyword evidence="4" id="KW-1185">Reference proteome</keyword>